<evidence type="ECO:0000256" key="3">
    <source>
        <dbReference type="ARBA" id="ARBA00022840"/>
    </source>
</evidence>
<dbReference type="GO" id="GO:0000902">
    <property type="term" value="P:cell morphogenesis"/>
    <property type="evidence" value="ECO:0007669"/>
    <property type="project" value="InterPro"/>
</dbReference>
<dbReference type="GO" id="GO:0005524">
    <property type="term" value="F:ATP binding"/>
    <property type="evidence" value="ECO:0007669"/>
    <property type="project" value="UniProtKB-KW"/>
</dbReference>
<comment type="similarity">
    <text evidence="5 6">Belongs to the FtsA/MreB family.</text>
</comment>
<comment type="caution">
    <text evidence="7">The sequence shown here is derived from an EMBL/GenBank/DDBJ whole genome shotgun (WGS) entry which is preliminary data.</text>
</comment>
<dbReference type="Proteomes" id="UP000824242">
    <property type="component" value="Unassembled WGS sequence"/>
</dbReference>
<dbReference type="GO" id="GO:0005737">
    <property type="term" value="C:cytoplasm"/>
    <property type="evidence" value="ECO:0007669"/>
    <property type="project" value="UniProtKB-SubCell"/>
</dbReference>
<dbReference type="GO" id="GO:0008360">
    <property type="term" value="P:regulation of cell shape"/>
    <property type="evidence" value="ECO:0007669"/>
    <property type="project" value="UniProtKB-UniRule"/>
</dbReference>
<reference evidence="7" key="1">
    <citation type="submission" date="2020-10" db="EMBL/GenBank/DDBJ databases">
        <authorList>
            <person name="Gilroy R."/>
        </authorList>
    </citation>
    <scope>NUCLEOTIDE SEQUENCE</scope>
    <source>
        <strain evidence="7">ChiSxjej1B13-7958</strain>
    </source>
</reference>
<protein>
    <recommendedName>
        <fullName evidence="6">Cell shape-determining protein MreB</fullName>
    </recommendedName>
</protein>
<organism evidence="7 8">
    <name type="scientific">Candidatus Caccousia avicola</name>
    <dbReference type="NCBI Taxonomy" id="2840721"/>
    <lineage>
        <taxon>Bacteria</taxon>
        <taxon>Bacillati</taxon>
        <taxon>Bacillota</taxon>
        <taxon>Clostridia</taxon>
        <taxon>Eubacteriales</taxon>
        <taxon>Oscillospiraceae</taxon>
        <taxon>Oscillospiraceae incertae sedis</taxon>
        <taxon>Candidatus Caccousia</taxon>
    </lineage>
</organism>
<accession>A0A9D1ALU6</accession>
<dbReference type="InterPro" id="IPR004753">
    <property type="entry name" value="MreB"/>
</dbReference>
<dbReference type="PANTHER" id="PTHR42749">
    <property type="entry name" value="CELL SHAPE-DETERMINING PROTEIN MREB"/>
    <property type="match status" value="1"/>
</dbReference>
<gene>
    <name evidence="6" type="primary">mreB</name>
    <name evidence="7" type="ORF">IAB89_03675</name>
</gene>
<dbReference type="InterPro" id="IPR056546">
    <property type="entry name" value="MreB_MamK-like"/>
</dbReference>
<dbReference type="CDD" id="cd10225">
    <property type="entry name" value="ASKHA_NBD_MreB-like"/>
    <property type="match status" value="1"/>
</dbReference>
<evidence type="ECO:0000313" key="8">
    <source>
        <dbReference type="Proteomes" id="UP000824242"/>
    </source>
</evidence>
<comment type="caution">
    <text evidence="6">Lacks conserved residue(s) required for the propagation of feature annotation.</text>
</comment>
<dbReference type="PRINTS" id="PR01652">
    <property type="entry name" value="SHAPEPROTEIN"/>
</dbReference>
<keyword evidence="3 6" id="KW-0067">ATP-binding</keyword>
<dbReference type="NCBIfam" id="NF010539">
    <property type="entry name" value="PRK13927.1"/>
    <property type="match status" value="1"/>
</dbReference>
<dbReference type="InterPro" id="IPR043129">
    <property type="entry name" value="ATPase_NBD"/>
</dbReference>
<dbReference type="AlphaFoldDB" id="A0A9D1ALU6"/>
<keyword evidence="2 6" id="KW-0547">Nucleotide-binding</keyword>
<proteinExistence type="inferred from homology"/>
<dbReference type="NCBIfam" id="TIGR00904">
    <property type="entry name" value="mreB"/>
    <property type="match status" value="1"/>
</dbReference>
<dbReference type="PANTHER" id="PTHR42749:SF1">
    <property type="entry name" value="CELL SHAPE-DETERMINING PROTEIN MREB"/>
    <property type="match status" value="1"/>
</dbReference>
<dbReference type="Gene3D" id="3.30.420.40">
    <property type="match status" value="2"/>
</dbReference>
<sequence>MSKEEGCEELLGTDIAIDLGTSSIKVYLDGKGIVLREPSVVAVNQDTETVVAVGHEAYAMIGRTSDRINVVTPLFNGVISDFDLARHLVTHYLRQISGSKVFMPRVVVSVPCEITEVEKRAVVDSISSSSVRKICLIEEPVAAAMGAGIDISAPHGSLVIDVGGGTTDMAVLSLSGISISTSIRTAGNLFDDCIIKYIRRKYNLIIGQRMAEEAKIAIGCVYPRRELLTHRVKGRNAMTGLPQWADITSDEMLEAMIDPAMQIVRALQDLLERTPPELVGDIFEDGGVLTGGSAKIFGFPQLLSRKAKMPIRIAENPEDCVALGAGKAIPFIDEMDKKDYGTLNPLSAAY</sequence>
<evidence type="ECO:0000313" key="7">
    <source>
        <dbReference type="EMBL" id="HIR46749.1"/>
    </source>
</evidence>
<dbReference type="HAMAP" id="MF_02207">
    <property type="entry name" value="MreB"/>
    <property type="match status" value="1"/>
</dbReference>
<evidence type="ECO:0000256" key="2">
    <source>
        <dbReference type="ARBA" id="ARBA00022741"/>
    </source>
</evidence>
<name>A0A9D1ALU6_9FIRM</name>
<evidence type="ECO:0000256" key="4">
    <source>
        <dbReference type="ARBA" id="ARBA00022960"/>
    </source>
</evidence>
<comment type="subcellular location">
    <subcellularLocation>
        <location evidence="6">Cytoplasm</location>
    </subcellularLocation>
    <text evidence="6">Membrane-associated.</text>
</comment>
<feature type="binding site" evidence="6">
    <location>
        <begin position="164"/>
        <end position="166"/>
    </location>
    <ligand>
        <name>ATP</name>
        <dbReference type="ChEBI" id="CHEBI:30616"/>
    </ligand>
</feature>
<evidence type="ECO:0000256" key="5">
    <source>
        <dbReference type="ARBA" id="ARBA00023458"/>
    </source>
</evidence>
<keyword evidence="1 6" id="KW-0963">Cytoplasm</keyword>
<dbReference type="SUPFAM" id="SSF53067">
    <property type="entry name" value="Actin-like ATPase domain"/>
    <property type="match status" value="2"/>
</dbReference>
<comment type="function">
    <text evidence="6">Forms membrane-associated dynamic filaments that are essential for cell shape determination. Acts by regulating cell wall synthesis and cell elongation, and thus cell shape. A feedback loop between cell geometry and MreB localization may maintain elongated cell shape by targeting cell wall growth to regions of negative cell wall curvature.</text>
</comment>
<evidence type="ECO:0000256" key="1">
    <source>
        <dbReference type="ARBA" id="ARBA00022490"/>
    </source>
</evidence>
<reference evidence="7" key="2">
    <citation type="journal article" date="2021" name="PeerJ">
        <title>Extensive microbial diversity within the chicken gut microbiome revealed by metagenomics and culture.</title>
        <authorList>
            <person name="Gilroy R."/>
            <person name="Ravi A."/>
            <person name="Getino M."/>
            <person name="Pursley I."/>
            <person name="Horton D.L."/>
            <person name="Alikhan N.F."/>
            <person name="Baker D."/>
            <person name="Gharbi K."/>
            <person name="Hall N."/>
            <person name="Watson M."/>
            <person name="Adriaenssens E.M."/>
            <person name="Foster-Nyarko E."/>
            <person name="Jarju S."/>
            <person name="Secka A."/>
            <person name="Antonio M."/>
            <person name="Oren A."/>
            <person name="Chaudhuri R.R."/>
            <person name="La Ragione R."/>
            <person name="Hildebrand F."/>
            <person name="Pallen M.J."/>
        </authorList>
    </citation>
    <scope>NUCLEOTIDE SEQUENCE</scope>
    <source>
        <strain evidence="7">ChiSxjej1B13-7958</strain>
    </source>
</reference>
<dbReference type="Pfam" id="PF06723">
    <property type="entry name" value="MreB_Mbl"/>
    <property type="match status" value="1"/>
</dbReference>
<evidence type="ECO:0000256" key="6">
    <source>
        <dbReference type="HAMAP-Rule" id="MF_02207"/>
    </source>
</evidence>
<keyword evidence="4 6" id="KW-0133">Cell shape</keyword>
<comment type="subunit">
    <text evidence="6">Forms polymers.</text>
</comment>
<dbReference type="EMBL" id="DVGZ01000038">
    <property type="protein sequence ID" value="HIR46749.1"/>
    <property type="molecule type" value="Genomic_DNA"/>
</dbReference>